<dbReference type="PRINTS" id="PR00081">
    <property type="entry name" value="GDHRDH"/>
</dbReference>
<comment type="pathway">
    <text evidence="1">Steroid metabolism.</text>
</comment>
<dbReference type="FunFam" id="3.40.50.720:FF:000074">
    <property type="entry name" value="Retinol dehydrogenase type 1"/>
    <property type="match status" value="1"/>
</dbReference>
<comment type="caution">
    <text evidence="15">The sequence shown here is derived from an EMBL/GenBank/DDBJ whole genome shotgun (WGS) entry which is preliminary data.</text>
</comment>
<dbReference type="GO" id="GO:0070523">
    <property type="term" value="F:11-beta-hydroxysteroid dehydrogenase (NAD+) activity"/>
    <property type="evidence" value="ECO:0007669"/>
    <property type="project" value="TreeGrafter"/>
</dbReference>
<dbReference type="Pfam" id="PF00106">
    <property type="entry name" value="adh_short"/>
    <property type="match status" value="1"/>
</dbReference>
<keyword evidence="14" id="KW-1133">Transmembrane helix</keyword>
<organism evidence="15 16">
    <name type="scientific">Aldrovandia affinis</name>
    <dbReference type="NCBI Taxonomy" id="143900"/>
    <lineage>
        <taxon>Eukaryota</taxon>
        <taxon>Metazoa</taxon>
        <taxon>Chordata</taxon>
        <taxon>Craniata</taxon>
        <taxon>Vertebrata</taxon>
        <taxon>Euteleostomi</taxon>
        <taxon>Actinopterygii</taxon>
        <taxon>Neopterygii</taxon>
        <taxon>Teleostei</taxon>
        <taxon>Notacanthiformes</taxon>
        <taxon>Halosauridae</taxon>
        <taxon>Aldrovandia</taxon>
    </lineage>
</organism>
<evidence type="ECO:0000313" key="15">
    <source>
        <dbReference type="EMBL" id="KAJ8407891.1"/>
    </source>
</evidence>
<dbReference type="InterPro" id="IPR002347">
    <property type="entry name" value="SDR_fam"/>
</dbReference>
<evidence type="ECO:0000256" key="1">
    <source>
        <dbReference type="ARBA" id="ARBA00004854"/>
    </source>
</evidence>
<evidence type="ECO:0000256" key="6">
    <source>
        <dbReference type="ARBA" id="ARBA00040320"/>
    </source>
</evidence>
<evidence type="ECO:0000256" key="11">
    <source>
        <dbReference type="ARBA" id="ARBA00048218"/>
    </source>
</evidence>
<name>A0AAD7WSK5_9TELE</name>
<evidence type="ECO:0000256" key="10">
    <source>
        <dbReference type="ARBA" id="ARBA00047817"/>
    </source>
</evidence>
<comment type="similarity">
    <text evidence="2 13">Belongs to the short-chain dehydrogenases/reductases (SDR) family.</text>
</comment>
<reference evidence="15" key="1">
    <citation type="journal article" date="2023" name="Science">
        <title>Genome structures resolve the early diversification of teleost fishes.</title>
        <authorList>
            <person name="Parey E."/>
            <person name="Louis A."/>
            <person name="Montfort J."/>
            <person name="Bouchez O."/>
            <person name="Roques C."/>
            <person name="Iampietro C."/>
            <person name="Lluch J."/>
            <person name="Castinel A."/>
            <person name="Donnadieu C."/>
            <person name="Desvignes T."/>
            <person name="Floi Bucao C."/>
            <person name="Jouanno E."/>
            <person name="Wen M."/>
            <person name="Mejri S."/>
            <person name="Dirks R."/>
            <person name="Jansen H."/>
            <person name="Henkel C."/>
            <person name="Chen W.J."/>
            <person name="Zahm M."/>
            <person name="Cabau C."/>
            <person name="Klopp C."/>
            <person name="Thompson A.W."/>
            <person name="Robinson-Rechavi M."/>
            <person name="Braasch I."/>
            <person name="Lecointre G."/>
            <person name="Bobe J."/>
            <person name="Postlethwait J.H."/>
            <person name="Berthelot C."/>
            <person name="Roest Crollius H."/>
            <person name="Guiguen Y."/>
        </authorList>
    </citation>
    <scope>NUCLEOTIDE SEQUENCE</scope>
    <source>
        <strain evidence="15">NC1722</strain>
    </source>
</reference>
<keyword evidence="3" id="KW-0560">Oxidoreductase</keyword>
<evidence type="ECO:0000256" key="3">
    <source>
        <dbReference type="ARBA" id="ARBA00023002"/>
    </source>
</evidence>
<evidence type="ECO:0000256" key="4">
    <source>
        <dbReference type="ARBA" id="ARBA00023098"/>
    </source>
</evidence>
<gene>
    <name evidence="15" type="ORF">AAFF_G00269350</name>
</gene>
<keyword evidence="16" id="KW-1185">Reference proteome</keyword>
<protein>
    <recommendedName>
        <fullName evidence="6">11-beta-hydroxysteroid dehydrogenase type 2</fullName>
    </recommendedName>
    <alternativeName>
        <fullName evidence="7">Corticosteroid 11-beta-dehydrogenase isozyme 2</fullName>
    </alternativeName>
    <alternativeName>
        <fullName evidence="8">NAD-dependent 11-beta-hydroxysteroid dehydrogenase</fullName>
    </alternativeName>
</protein>
<dbReference type="CDD" id="cd09805">
    <property type="entry name" value="type2_17beta_HSD-like_SDR_c"/>
    <property type="match status" value="1"/>
</dbReference>
<proteinExistence type="inferred from homology"/>
<keyword evidence="5" id="KW-0753">Steroid metabolism</keyword>
<comment type="catalytic activity">
    <reaction evidence="12">
        <text>corticosterone + NAD(+) = 11-dehydrocorticosterone + NADH + H(+)</text>
        <dbReference type="Rhea" id="RHEA:42204"/>
        <dbReference type="ChEBI" id="CHEBI:15378"/>
        <dbReference type="ChEBI" id="CHEBI:16827"/>
        <dbReference type="ChEBI" id="CHEBI:57540"/>
        <dbReference type="ChEBI" id="CHEBI:57945"/>
        <dbReference type="ChEBI" id="CHEBI:78600"/>
    </reaction>
    <physiologicalReaction direction="left-to-right" evidence="12">
        <dbReference type="Rhea" id="RHEA:42205"/>
    </physiologicalReaction>
</comment>
<keyword evidence="14" id="KW-0472">Membrane</keyword>
<evidence type="ECO:0000256" key="2">
    <source>
        <dbReference type="ARBA" id="ARBA00006484"/>
    </source>
</evidence>
<keyword evidence="4" id="KW-0443">Lipid metabolism</keyword>
<evidence type="ECO:0000256" key="14">
    <source>
        <dbReference type="SAM" id="Phobius"/>
    </source>
</evidence>
<evidence type="ECO:0000256" key="12">
    <source>
        <dbReference type="ARBA" id="ARBA00048774"/>
    </source>
</evidence>
<dbReference type="PROSITE" id="PS00061">
    <property type="entry name" value="ADH_SHORT"/>
    <property type="match status" value="1"/>
</dbReference>
<evidence type="ECO:0000256" key="7">
    <source>
        <dbReference type="ARBA" id="ARBA00041540"/>
    </source>
</evidence>
<evidence type="ECO:0000256" key="5">
    <source>
        <dbReference type="ARBA" id="ARBA00023221"/>
    </source>
</evidence>
<comment type="catalytic activity">
    <reaction evidence="10">
        <text>an 11beta-hydroxysteroid + NAD(+) = an 11-oxosteroid + NADH + H(+)</text>
        <dbReference type="Rhea" id="RHEA:53116"/>
        <dbReference type="ChEBI" id="CHEBI:15378"/>
        <dbReference type="ChEBI" id="CHEBI:35346"/>
        <dbReference type="ChEBI" id="CHEBI:47787"/>
        <dbReference type="ChEBI" id="CHEBI:57540"/>
        <dbReference type="ChEBI" id="CHEBI:57945"/>
    </reaction>
    <physiologicalReaction direction="left-to-right" evidence="10">
        <dbReference type="Rhea" id="RHEA:53117"/>
    </physiologicalReaction>
</comment>
<dbReference type="PANTHER" id="PTHR43313:SF2">
    <property type="entry name" value="11-BETA-HYDROXYSTEROID DEHYDROGENASE TYPE 2"/>
    <property type="match status" value="1"/>
</dbReference>
<dbReference type="InterPro" id="IPR020904">
    <property type="entry name" value="Sc_DH/Rdtase_CS"/>
</dbReference>
<accession>A0AAD7WSK5</accession>
<evidence type="ECO:0000256" key="13">
    <source>
        <dbReference type="RuleBase" id="RU000363"/>
    </source>
</evidence>
<feature type="transmembrane region" description="Helical" evidence="14">
    <location>
        <begin position="54"/>
        <end position="72"/>
    </location>
</feature>
<dbReference type="PRINTS" id="PR00080">
    <property type="entry name" value="SDRFAMILY"/>
</dbReference>
<evidence type="ECO:0000256" key="8">
    <source>
        <dbReference type="ARBA" id="ARBA00042028"/>
    </source>
</evidence>
<comment type="catalytic activity">
    <reaction evidence="11">
        <text>11beta,17beta-dihydroxyandrost-4-ene-3-one + NAD(+) = 17beta-hydroxyandrost-4-ene-3,11-dione + NADH + H(+)</text>
        <dbReference type="Rhea" id="RHEA:69368"/>
        <dbReference type="ChEBI" id="CHEBI:15378"/>
        <dbReference type="ChEBI" id="CHEBI:34133"/>
        <dbReference type="ChEBI" id="CHEBI:57540"/>
        <dbReference type="ChEBI" id="CHEBI:57945"/>
        <dbReference type="ChEBI" id="CHEBI:81481"/>
    </reaction>
    <physiologicalReaction direction="left-to-right" evidence="11">
        <dbReference type="Rhea" id="RHEA:69369"/>
    </physiologicalReaction>
</comment>
<comment type="catalytic activity">
    <reaction evidence="9">
        <text>11beta-hydroxyandrost-4-ene-3,17-dione + NAD(+) = androst-4-ene-3,11,17-trione + NADH + H(+)</text>
        <dbReference type="Rhea" id="RHEA:69408"/>
        <dbReference type="ChEBI" id="CHEBI:2495"/>
        <dbReference type="ChEBI" id="CHEBI:15378"/>
        <dbReference type="ChEBI" id="CHEBI:27967"/>
        <dbReference type="ChEBI" id="CHEBI:57540"/>
        <dbReference type="ChEBI" id="CHEBI:57945"/>
    </reaction>
    <physiologicalReaction direction="left-to-right" evidence="9">
        <dbReference type="Rhea" id="RHEA:69409"/>
    </physiologicalReaction>
</comment>
<feature type="transmembrane region" description="Helical" evidence="14">
    <location>
        <begin position="6"/>
        <end position="23"/>
    </location>
</feature>
<dbReference type="Gene3D" id="3.40.50.720">
    <property type="entry name" value="NAD(P)-binding Rossmann-like Domain"/>
    <property type="match status" value="1"/>
</dbReference>
<dbReference type="InterPro" id="IPR036291">
    <property type="entry name" value="NAD(P)-bd_dom_sf"/>
</dbReference>
<feature type="transmembrane region" description="Helical" evidence="14">
    <location>
        <begin position="30"/>
        <end position="48"/>
    </location>
</feature>
<sequence length="412" mass="45315">MEDYALSFWIYMGVMSVFVGGAMKKVLASHISAVPTLVAWLCVTVLVVRLCSLWPPAVLALAILCAVCYLLSGRGAPAHTLPTEGKAVLITGCDSGFGKATAHQLDALGFEVFATVLDLSGPGAVDLQRTCSSRLTLLQMDITQPQDVQQAFLTTKAKLGLRGLWGLVNNAGVCVNFGDAELSLMSNYRGCMEVNFFGTLNVTKMFLPLLRLAQGRLVTVSSPAGEQPFPCLAAYGASKAALGMFINTLRHELEPWGVKVSTILPSAFKTGQSINFEYWDKQYKNFVQNLSPGLLEEYGEEYMLETKELFQCHAKTAAEDLSPVINTITDALLSPQPQVRYYAGPGVGLMYFIYCYFPLSLSDKFLQRLFMKKKCHEQRHTKATIDSMVHQRFTGLQDVSLHTGQVTFFPVQ</sequence>
<dbReference type="Proteomes" id="UP001221898">
    <property type="component" value="Unassembled WGS sequence"/>
</dbReference>
<evidence type="ECO:0000256" key="9">
    <source>
        <dbReference type="ARBA" id="ARBA00047650"/>
    </source>
</evidence>
<keyword evidence="14" id="KW-0812">Transmembrane</keyword>
<dbReference type="SUPFAM" id="SSF51735">
    <property type="entry name" value="NAD(P)-binding Rossmann-fold domains"/>
    <property type="match status" value="1"/>
</dbReference>
<dbReference type="PANTHER" id="PTHR43313">
    <property type="entry name" value="SHORT-CHAIN DEHYDROGENASE/REDUCTASE FAMILY 9C"/>
    <property type="match status" value="1"/>
</dbReference>
<evidence type="ECO:0000313" key="16">
    <source>
        <dbReference type="Proteomes" id="UP001221898"/>
    </source>
</evidence>
<dbReference type="GO" id="GO:0008211">
    <property type="term" value="P:glucocorticoid metabolic process"/>
    <property type="evidence" value="ECO:0007669"/>
    <property type="project" value="TreeGrafter"/>
</dbReference>
<dbReference type="EMBL" id="JAINUG010000037">
    <property type="protein sequence ID" value="KAJ8407891.1"/>
    <property type="molecule type" value="Genomic_DNA"/>
</dbReference>
<dbReference type="AlphaFoldDB" id="A0AAD7WSK5"/>